<dbReference type="OrthoDB" id="6147321at2759"/>
<keyword evidence="9" id="KW-0675">Receptor</keyword>
<accession>A0A8C5M612</accession>
<proteinExistence type="inferred from homology"/>
<dbReference type="Proteomes" id="UP000694569">
    <property type="component" value="Unplaced"/>
</dbReference>
<dbReference type="InterPro" id="IPR000725">
    <property type="entry name" value="Olfact_rcpt"/>
</dbReference>
<keyword evidence="3 10" id="KW-0716">Sensory transduction</keyword>
<keyword evidence="6 10" id="KW-1133">Transmembrane helix</keyword>
<evidence type="ECO:0000256" key="6">
    <source>
        <dbReference type="ARBA" id="ARBA00022989"/>
    </source>
</evidence>
<evidence type="ECO:0000256" key="8">
    <source>
        <dbReference type="ARBA" id="ARBA00023224"/>
    </source>
</evidence>
<dbReference type="GO" id="GO:0005886">
    <property type="term" value="C:plasma membrane"/>
    <property type="evidence" value="ECO:0007669"/>
    <property type="project" value="UniProtKB-SubCell"/>
</dbReference>
<organism evidence="12 13">
    <name type="scientific">Leptobrachium leishanense</name>
    <name type="common">Leishan spiny toad</name>
    <dbReference type="NCBI Taxonomy" id="445787"/>
    <lineage>
        <taxon>Eukaryota</taxon>
        <taxon>Metazoa</taxon>
        <taxon>Chordata</taxon>
        <taxon>Craniata</taxon>
        <taxon>Vertebrata</taxon>
        <taxon>Euteleostomi</taxon>
        <taxon>Amphibia</taxon>
        <taxon>Batrachia</taxon>
        <taxon>Anura</taxon>
        <taxon>Pelobatoidea</taxon>
        <taxon>Megophryidae</taxon>
        <taxon>Leptobrachium</taxon>
    </lineage>
</organism>
<comment type="subcellular location">
    <subcellularLocation>
        <location evidence="1 10">Cell membrane</location>
        <topology evidence="1 10">Multi-pass membrane protein</topology>
    </subcellularLocation>
</comment>
<reference evidence="12" key="1">
    <citation type="submission" date="2025-08" db="UniProtKB">
        <authorList>
            <consortium name="Ensembl"/>
        </authorList>
    </citation>
    <scope>IDENTIFICATION</scope>
</reference>
<evidence type="ECO:0000256" key="3">
    <source>
        <dbReference type="ARBA" id="ARBA00022606"/>
    </source>
</evidence>
<dbReference type="PANTHER" id="PTHR26453">
    <property type="entry name" value="OLFACTORY RECEPTOR"/>
    <property type="match status" value="1"/>
</dbReference>
<evidence type="ECO:0000256" key="7">
    <source>
        <dbReference type="ARBA" id="ARBA00023136"/>
    </source>
</evidence>
<evidence type="ECO:0000313" key="12">
    <source>
        <dbReference type="Ensembl" id="ENSLLEP00000009248.1"/>
    </source>
</evidence>
<evidence type="ECO:0000256" key="4">
    <source>
        <dbReference type="ARBA" id="ARBA00022692"/>
    </source>
</evidence>
<feature type="transmembrane region" description="Helical" evidence="10">
    <location>
        <begin position="33"/>
        <end position="56"/>
    </location>
</feature>
<dbReference type="PRINTS" id="PR00237">
    <property type="entry name" value="GPCRRHODOPSN"/>
</dbReference>
<keyword evidence="9" id="KW-0297">G-protein coupled receptor</keyword>
<dbReference type="InterPro" id="IPR000276">
    <property type="entry name" value="GPCR_Rhodpsn"/>
</dbReference>
<dbReference type="InterPro" id="IPR017452">
    <property type="entry name" value="GPCR_Rhodpsn_7TM"/>
</dbReference>
<feature type="transmembrane region" description="Helical" evidence="10">
    <location>
        <begin position="68"/>
        <end position="89"/>
    </location>
</feature>
<evidence type="ECO:0000256" key="1">
    <source>
        <dbReference type="ARBA" id="ARBA00004651"/>
    </source>
</evidence>
<dbReference type="PRINTS" id="PR00245">
    <property type="entry name" value="OLFACTORYR"/>
</dbReference>
<keyword evidence="4 9" id="KW-0812">Transmembrane</keyword>
<dbReference type="GeneTree" id="ENSGT01140000282496"/>
<keyword evidence="5 10" id="KW-0552">Olfaction</keyword>
<evidence type="ECO:0000313" key="13">
    <source>
        <dbReference type="Proteomes" id="UP000694569"/>
    </source>
</evidence>
<evidence type="ECO:0000256" key="2">
    <source>
        <dbReference type="ARBA" id="ARBA00022475"/>
    </source>
</evidence>
<protein>
    <recommendedName>
        <fullName evidence="10">Olfactory receptor</fullName>
    </recommendedName>
</protein>
<dbReference type="GO" id="GO:0004984">
    <property type="term" value="F:olfactory receptor activity"/>
    <property type="evidence" value="ECO:0007669"/>
    <property type="project" value="InterPro"/>
</dbReference>
<feature type="transmembrane region" description="Helical" evidence="10">
    <location>
        <begin position="149"/>
        <end position="170"/>
    </location>
</feature>
<keyword evidence="13" id="KW-1185">Reference proteome</keyword>
<evidence type="ECO:0000259" key="11">
    <source>
        <dbReference type="PROSITE" id="PS50262"/>
    </source>
</evidence>
<dbReference type="GO" id="GO:0004930">
    <property type="term" value="F:G protein-coupled receptor activity"/>
    <property type="evidence" value="ECO:0007669"/>
    <property type="project" value="UniProtKB-KW"/>
</dbReference>
<evidence type="ECO:0000256" key="5">
    <source>
        <dbReference type="ARBA" id="ARBA00022725"/>
    </source>
</evidence>
<reference evidence="12" key="2">
    <citation type="submission" date="2025-09" db="UniProtKB">
        <authorList>
            <consortium name="Ensembl"/>
        </authorList>
    </citation>
    <scope>IDENTIFICATION</scope>
</reference>
<dbReference type="Gene3D" id="1.20.1070.10">
    <property type="entry name" value="Rhodopsin 7-helix transmembrane proteins"/>
    <property type="match status" value="1"/>
</dbReference>
<dbReference type="PROSITE" id="PS00237">
    <property type="entry name" value="G_PROTEIN_RECEP_F1_1"/>
    <property type="match status" value="1"/>
</dbReference>
<feature type="domain" description="G-protein coupled receptors family 1 profile" evidence="11">
    <location>
        <begin position="49"/>
        <end position="296"/>
    </location>
</feature>
<keyword evidence="2 10" id="KW-1003">Cell membrane</keyword>
<evidence type="ECO:0000256" key="10">
    <source>
        <dbReference type="RuleBase" id="RU363047"/>
    </source>
</evidence>
<feature type="transmembrane region" description="Helical" evidence="10">
    <location>
        <begin position="109"/>
        <end position="128"/>
    </location>
</feature>
<name>A0A8C5M612_9ANUR</name>
<dbReference type="FunFam" id="1.20.1070.10:FF:000001">
    <property type="entry name" value="Olfactory receptor"/>
    <property type="match status" value="1"/>
</dbReference>
<sequence length="317" mass="35740">MILRKIRTMERGNGSSVTEFVLLGLSSDTKIQIVLFHVFLIVYVATVSGNVLLIVAVRTDSRLHSSMYLFLANLSFMDICYSSIIIPRMLADFLATWKSISLMACAVQIYFYLFLGESECLLLAFMAYDRYVAICNPLRYNMVMDTITCTGMILVAWFTGCVVSSIDIFFTYRLTFCGSNIIDHFFCEAPSLVQLACSDTSINNLLILVGGAVFLIVPVVLILYSYVHIIICIVRMRAGHSKSFSTCFSHLIVVVLFYGTAMFMYLRPRHSVTDATDKIVSVFYTVVTPMLNPLIYSLRNKDVQQALKRIGRHIVSV</sequence>
<feature type="transmembrane region" description="Helical" evidence="10">
    <location>
        <begin position="248"/>
        <end position="267"/>
    </location>
</feature>
<dbReference type="CDD" id="cd15225">
    <property type="entry name" value="7tmA_OR10A-like"/>
    <property type="match status" value="1"/>
</dbReference>
<comment type="similarity">
    <text evidence="9">Belongs to the G-protein coupled receptor 1 family.</text>
</comment>
<evidence type="ECO:0000256" key="9">
    <source>
        <dbReference type="RuleBase" id="RU000688"/>
    </source>
</evidence>
<keyword evidence="7 10" id="KW-0472">Membrane</keyword>
<dbReference type="AlphaFoldDB" id="A0A8C5M612"/>
<dbReference type="SUPFAM" id="SSF81321">
    <property type="entry name" value="Family A G protein-coupled receptor-like"/>
    <property type="match status" value="1"/>
</dbReference>
<feature type="transmembrane region" description="Helical" evidence="10">
    <location>
        <begin position="279"/>
        <end position="298"/>
    </location>
</feature>
<keyword evidence="8 9" id="KW-0807">Transducer</keyword>
<feature type="transmembrane region" description="Helical" evidence="10">
    <location>
        <begin position="205"/>
        <end position="227"/>
    </location>
</feature>
<dbReference type="Ensembl" id="ENSLLET00000009606.1">
    <property type="protein sequence ID" value="ENSLLEP00000009248.1"/>
    <property type="gene ID" value="ENSLLEG00000005899.1"/>
</dbReference>
<dbReference type="Pfam" id="PF13853">
    <property type="entry name" value="7tm_4"/>
    <property type="match status" value="1"/>
</dbReference>
<dbReference type="PROSITE" id="PS50262">
    <property type="entry name" value="G_PROTEIN_RECEP_F1_2"/>
    <property type="match status" value="1"/>
</dbReference>